<gene>
    <name evidence="1" type="ORF">EHSB41UT_01003</name>
</gene>
<reference evidence="1 2" key="1">
    <citation type="submission" date="2017-03" db="EMBL/GenBank/DDBJ databases">
        <authorList>
            <person name="Afonso C.L."/>
            <person name="Miller P.J."/>
            <person name="Scott M.A."/>
            <person name="Spackman E."/>
            <person name="Goraichik I."/>
            <person name="Dimitrov K.M."/>
            <person name="Suarez D.L."/>
            <person name="Swayne D.E."/>
        </authorList>
    </citation>
    <scope>NUCLEOTIDE SEQUENCE [LARGE SCALE GENOMIC DNA]</scope>
    <source>
        <strain evidence="1">SB41UT1</strain>
    </source>
</reference>
<keyword evidence="2" id="KW-1185">Reference proteome</keyword>
<organism evidence="1 2">
    <name type="scientific">Parendozoicomonas haliclonae</name>
    <dbReference type="NCBI Taxonomy" id="1960125"/>
    <lineage>
        <taxon>Bacteria</taxon>
        <taxon>Pseudomonadati</taxon>
        <taxon>Pseudomonadota</taxon>
        <taxon>Gammaproteobacteria</taxon>
        <taxon>Oceanospirillales</taxon>
        <taxon>Endozoicomonadaceae</taxon>
        <taxon>Parendozoicomonas</taxon>
    </lineage>
</organism>
<protein>
    <submittedName>
        <fullName evidence="1">Uncharacterized protein</fullName>
    </submittedName>
</protein>
<evidence type="ECO:0000313" key="1">
    <source>
        <dbReference type="EMBL" id="SMA39288.1"/>
    </source>
</evidence>
<sequence length="306" mass="34702">MALAKPDRRDRLRGVVYTLLTVLCLSLSSLSYGFSLIAVDEPIRFYEETETTVRLRAEIAITSNNPNNIRNLAAYFYWLGTEPVQSRVLLSSKDSSQNINDLPLRTGQFVNFSLQGTGRCRTISDVCSLYLIIEIDKSVIASYSDARSWIDLYIRSRDANLSDRHIRLRVEYPKFEKAIRLSGLRDVHFSQSQFENTPNSYIEDRFTACVESNYRGTYTLTADSRNVVGGEQLFLRSGAGDTVRYYMTINGYGFNGERSLRLNASGASGCGEQNQLDFGLFIYRNWVSQATEDTYSDQMTITVSVE</sequence>
<dbReference type="EMBL" id="FWPT01000002">
    <property type="protein sequence ID" value="SMA39288.1"/>
    <property type="molecule type" value="Genomic_DNA"/>
</dbReference>
<dbReference type="Proteomes" id="UP000196573">
    <property type="component" value="Unassembled WGS sequence"/>
</dbReference>
<name>A0A1X7AG54_9GAMM</name>
<accession>A0A1X7AG54</accession>
<evidence type="ECO:0000313" key="2">
    <source>
        <dbReference type="Proteomes" id="UP000196573"/>
    </source>
</evidence>
<proteinExistence type="predicted"/>
<dbReference type="AlphaFoldDB" id="A0A1X7AG54"/>